<comment type="subcellular location">
    <subcellularLocation>
        <location evidence="1">Membrane</location>
        <topology evidence="1">Multi-pass membrane protein</topology>
    </subcellularLocation>
</comment>
<dbReference type="FunFam" id="2.70.170.10:FF:000028">
    <property type="entry name" value="AcetylCholine Receptor"/>
    <property type="match status" value="1"/>
</dbReference>
<evidence type="ECO:0000256" key="1">
    <source>
        <dbReference type="ARBA" id="ARBA00004141"/>
    </source>
</evidence>
<evidence type="ECO:0000256" key="4">
    <source>
        <dbReference type="ARBA" id="ARBA00023136"/>
    </source>
</evidence>
<dbReference type="Pfam" id="PF02932">
    <property type="entry name" value="Neur_chan_memb"/>
    <property type="match status" value="1"/>
</dbReference>
<dbReference type="CDD" id="cd18989">
    <property type="entry name" value="LGIC_ECD_cation"/>
    <property type="match status" value="1"/>
</dbReference>
<keyword evidence="2 5" id="KW-0812">Transmembrane</keyword>
<dbReference type="Gene3D" id="1.20.58.390">
    <property type="entry name" value="Neurotransmitter-gated ion-channel transmembrane domain"/>
    <property type="match status" value="1"/>
</dbReference>
<feature type="transmembrane region" description="Helical" evidence="5">
    <location>
        <begin position="14"/>
        <end position="31"/>
    </location>
</feature>
<sequence length="458" mass="52127">MKGLNDLFSTISHTSYFFINLIIYFCCLFRFHGSTRRLLILEQNLKESSLSHACSSGTLSRHPKSNEGRVRDYILKQENYSPRDRPVINSSDTVFVGVNLQFYAMIDLNEREQIITTASWMTLMWKDERLTWDPEEFGGETSVVVYIDEIWTPKMFVANVLSTDNLILFSAERGLILVTSDGIASLGTPIVQATHCPVYIDYFPYDTQVCPFYIFPENLPVEKMYLHAQPPTRQSSLPSSEWNFTLITSHNHSYVYEDDENESSFSIATATFCVFLQRYPNYYVNTLIIPSTVLCLLSFVTFLAPPDSGERISLGVSMVLGLTVFQLLVADILPSASKQNPILSFYLIVTFCLAGLTVPLSLLNIKIAYGDSKIFILKYSCLRKAFLEYLPKICSVPTYSERIKQIMTIKPRKSNEVTRPKGTIAATGEDESNELARELVKMEEFITNADKVWQNLQN</sequence>
<keyword evidence="8" id="KW-0675">Receptor</keyword>
<dbReference type="PANTHER" id="PTHR18945">
    <property type="entry name" value="NEUROTRANSMITTER GATED ION CHANNEL"/>
    <property type="match status" value="1"/>
</dbReference>
<accession>A0A9Q1BT49</accession>
<gene>
    <name evidence="8" type="ORF">HOLleu_25657</name>
</gene>
<dbReference type="SUPFAM" id="SSF63712">
    <property type="entry name" value="Nicotinic receptor ligand binding domain-like"/>
    <property type="match status" value="1"/>
</dbReference>
<evidence type="ECO:0000259" key="7">
    <source>
        <dbReference type="Pfam" id="PF02932"/>
    </source>
</evidence>
<feature type="transmembrane region" description="Helical" evidence="5">
    <location>
        <begin position="311"/>
        <end position="330"/>
    </location>
</feature>
<dbReference type="InterPro" id="IPR006202">
    <property type="entry name" value="Neur_chan_lig-bd"/>
</dbReference>
<dbReference type="SUPFAM" id="SSF90112">
    <property type="entry name" value="Neurotransmitter-gated ion-channel transmembrane pore"/>
    <property type="match status" value="1"/>
</dbReference>
<proteinExistence type="inferred from homology"/>
<keyword evidence="3 5" id="KW-1133">Transmembrane helix</keyword>
<comment type="similarity">
    <text evidence="5">Belongs to the ligand-gated ion channel (TC 1.A.9) family.</text>
</comment>
<evidence type="ECO:0000313" key="9">
    <source>
        <dbReference type="Proteomes" id="UP001152320"/>
    </source>
</evidence>
<dbReference type="InterPro" id="IPR038050">
    <property type="entry name" value="Neuro_actylchol_rec"/>
</dbReference>
<dbReference type="InterPro" id="IPR036734">
    <property type="entry name" value="Neur_chan_lig-bd_sf"/>
</dbReference>
<dbReference type="AlphaFoldDB" id="A0A9Q1BT49"/>
<dbReference type="InterPro" id="IPR018000">
    <property type="entry name" value="Neurotransmitter_ion_chnl_CS"/>
</dbReference>
<feature type="transmembrane region" description="Helical" evidence="5">
    <location>
        <begin position="282"/>
        <end position="305"/>
    </location>
</feature>
<keyword evidence="5" id="KW-0813">Transport</keyword>
<comment type="caution">
    <text evidence="8">The sequence shown here is derived from an EMBL/GenBank/DDBJ whole genome shotgun (WGS) entry which is preliminary data.</text>
</comment>
<name>A0A9Q1BT49_HOLLE</name>
<evidence type="ECO:0000256" key="3">
    <source>
        <dbReference type="ARBA" id="ARBA00022989"/>
    </source>
</evidence>
<keyword evidence="5" id="KW-0406">Ion transport</keyword>
<dbReference type="CDD" id="cd19051">
    <property type="entry name" value="LGIC_TM_cation"/>
    <property type="match status" value="1"/>
</dbReference>
<dbReference type="Pfam" id="PF02931">
    <property type="entry name" value="Neur_chan_LBD"/>
    <property type="match status" value="1"/>
</dbReference>
<dbReference type="GO" id="GO:0005230">
    <property type="term" value="F:extracellular ligand-gated monoatomic ion channel activity"/>
    <property type="evidence" value="ECO:0007669"/>
    <property type="project" value="InterPro"/>
</dbReference>
<dbReference type="OrthoDB" id="5809364at2759"/>
<keyword evidence="5" id="KW-0407">Ion channel</keyword>
<organism evidence="8 9">
    <name type="scientific">Holothuria leucospilota</name>
    <name type="common">Black long sea cucumber</name>
    <name type="synonym">Mertensiothuria leucospilota</name>
    <dbReference type="NCBI Taxonomy" id="206669"/>
    <lineage>
        <taxon>Eukaryota</taxon>
        <taxon>Metazoa</taxon>
        <taxon>Echinodermata</taxon>
        <taxon>Eleutherozoa</taxon>
        <taxon>Echinozoa</taxon>
        <taxon>Holothuroidea</taxon>
        <taxon>Aspidochirotacea</taxon>
        <taxon>Aspidochirotida</taxon>
        <taxon>Holothuriidae</taxon>
        <taxon>Holothuria</taxon>
    </lineage>
</organism>
<evidence type="ECO:0000259" key="6">
    <source>
        <dbReference type="Pfam" id="PF02931"/>
    </source>
</evidence>
<evidence type="ECO:0000256" key="2">
    <source>
        <dbReference type="ARBA" id="ARBA00022692"/>
    </source>
</evidence>
<dbReference type="PROSITE" id="PS00236">
    <property type="entry name" value="NEUROTR_ION_CHANNEL"/>
    <property type="match status" value="1"/>
</dbReference>
<dbReference type="InterPro" id="IPR006201">
    <property type="entry name" value="Neur_channel"/>
</dbReference>
<dbReference type="Proteomes" id="UP001152320">
    <property type="component" value="Chromosome 12"/>
</dbReference>
<reference evidence="8" key="1">
    <citation type="submission" date="2021-10" db="EMBL/GenBank/DDBJ databases">
        <title>Tropical sea cucumber genome reveals ecological adaptation and Cuvierian tubules defense mechanism.</title>
        <authorList>
            <person name="Chen T."/>
        </authorList>
    </citation>
    <scope>NUCLEOTIDE SEQUENCE</scope>
    <source>
        <strain evidence="8">Nanhai2018</strain>
        <tissue evidence="8">Muscle</tissue>
    </source>
</reference>
<keyword evidence="9" id="KW-1185">Reference proteome</keyword>
<dbReference type="InterPro" id="IPR036719">
    <property type="entry name" value="Neuro-gated_channel_TM_sf"/>
</dbReference>
<dbReference type="InterPro" id="IPR006029">
    <property type="entry name" value="Neurotrans-gated_channel_TM"/>
</dbReference>
<dbReference type="PRINTS" id="PR00252">
    <property type="entry name" value="NRIONCHANNEL"/>
</dbReference>
<dbReference type="GO" id="GO:0004888">
    <property type="term" value="F:transmembrane signaling receptor activity"/>
    <property type="evidence" value="ECO:0007669"/>
    <property type="project" value="InterPro"/>
</dbReference>
<feature type="domain" description="Neurotransmitter-gated ion-channel transmembrane" evidence="7">
    <location>
        <begin position="287"/>
        <end position="428"/>
    </location>
</feature>
<evidence type="ECO:0000256" key="5">
    <source>
        <dbReference type="RuleBase" id="RU000687"/>
    </source>
</evidence>
<protein>
    <submittedName>
        <fullName evidence="8">Neuronal acetylcholine receptor subunit beta-3</fullName>
    </submittedName>
</protein>
<dbReference type="GO" id="GO:0016020">
    <property type="term" value="C:membrane"/>
    <property type="evidence" value="ECO:0007669"/>
    <property type="project" value="UniProtKB-SubCell"/>
</dbReference>
<feature type="domain" description="Neurotransmitter-gated ion-channel ligand-binding" evidence="6">
    <location>
        <begin position="73"/>
        <end position="263"/>
    </location>
</feature>
<evidence type="ECO:0000313" key="8">
    <source>
        <dbReference type="EMBL" id="KAJ8032198.1"/>
    </source>
</evidence>
<feature type="transmembrane region" description="Helical" evidence="5">
    <location>
        <begin position="342"/>
        <end position="363"/>
    </location>
</feature>
<dbReference type="EMBL" id="JAIZAY010000012">
    <property type="protein sequence ID" value="KAJ8032198.1"/>
    <property type="molecule type" value="Genomic_DNA"/>
</dbReference>
<keyword evidence="4 5" id="KW-0472">Membrane</keyword>
<dbReference type="Gene3D" id="2.70.170.10">
    <property type="entry name" value="Neurotransmitter-gated ion-channel ligand-binding domain"/>
    <property type="match status" value="1"/>
</dbReference>